<organism evidence="2 3">
    <name type="scientific">Larinioides sclopetarius</name>
    <dbReference type="NCBI Taxonomy" id="280406"/>
    <lineage>
        <taxon>Eukaryota</taxon>
        <taxon>Metazoa</taxon>
        <taxon>Ecdysozoa</taxon>
        <taxon>Arthropoda</taxon>
        <taxon>Chelicerata</taxon>
        <taxon>Arachnida</taxon>
        <taxon>Araneae</taxon>
        <taxon>Araneomorphae</taxon>
        <taxon>Entelegynae</taxon>
        <taxon>Araneoidea</taxon>
        <taxon>Araneidae</taxon>
        <taxon>Larinioides</taxon>
    </lineage>
</organism>
<evidence type="ECO:0000256" key="1">
    <source>
        <dbReference type="SAM" id="MobiDB-lite"/>
    </source>
</evidence>
<gene>
    <name evidence="2" type="ORF">LARSCL_LOCUS16338</name>
</gene>
<proteinExistence type="predicted"/>
<sequence length="174" mass="19187">MASHSSQHPAETDQEWSVEIRGGLVMRFFKMPIQRRPPLGREASIPVAVSKTATGCSTRAPQPSTSGLSRASTPVLPRVFASALPQPSTSAVPSPSAAAMPHASAASKKQRTTCEKMQAGMHLLKQRKKAAERRRSGQQRENKRFSDAIALAKRQLVERELMRQAEEAYRLKRD</sequence>
<accession>A0AAV2B3T2</accession>
<dbReference type="Proteomes" id="UP001497382">
    <property type="component" value="Unassembled WGS sequence"/>
</dbReference>
<name>A0AAV2B3T2_9ARAC</name>
<dbReference type="EMBL" id="CAXIEN010000260">
    <property type="protein sequence ID" value="CAL1290204.1"/>
    <property type="molecule type" value="Genomic_DNA"/>
</dbReference>
<feature type="region of interest" description="Disordered" evidence="1">
    <location>
        <begin position="85"/>
        <end position="110"/>
    </location>
</feature>
<dbReference type="AlphaFoldDB" id="A0AAV2B3T2"/>
<protein>
    <submittedName>
        <fullName evidence="2">Uncharacterized protein</fullName>
    </submittedName>
</protein>
<feature type="region of interest" description="Disordered" evidence="1">
    <location>
        <begin position="53"/>
        <end position="72"/>
    </location>
</feature>
<feature type="compositionally biased region" description="Low complexity" evidence="1">
    <location>
        <begin position="85"/>
        <end position="107"/>
    </location>
</feature>
<reference evidence="2 3" key="1">
    <citation type="submission" date="2024-04" db="EMBL/GenBank/DDBJ databases">
        <authorList>
            <person name="Rising A."/>
            <person name="Reimegard J."/>
            <person name="Sonavane S."/>
            <person name="Akerstrom W."/>
            <person name="Nylinder S."/>
            <person name="Hedman E."/>
            <person name="Kallberg Y."/>
        </authorList>
    </citation>
    <scope>NUCLEOTIDE SEQUENCE [LARGE SCALE GENOMIC DNA]</scope>
</reference>
<comment type="caution">
    <text evidence="2">The sequence shown here is derived from an EMBL/GenBank/DDBJ whole genome shotgun (WGS) entry which is preliminary data.</text>
</comment>
<feature type="region of interest" description="Disordered" evidence="1">
    <location>
        <begin position="124"/>
        <end position="146"/>
    </location>
</feature>
<keyword evidence="3" id="KW-1185">Reference proteome</keyword>
<evidence type="ECO:0000313" key="2">
    <source>
        <dbReference type="EMBL" id="CAL1290204.1"/>
    </source>
</evidence>
<evidence type="ECO:0000313" key="3">
    <source>
        <dbReference type="Proteomes" id="UP001497382"/>
    </source>
</evidence>
<feature type="compositionally biased region" description="Basic and acidic residues" evidence="1">
    <location>
        <begin position="133"/>
        <end position="146"/>
    </location>
</feature>